<evidence type="ECO:0000256" key="1">
    <source>
        <dbReference type="SAM" id="MobiDB-lite"/>
    </source>
</evidence>
<proteinExistence type="predicted"/>
<name>A0ABU8WLT4_9BURK</name>
<keyword evidence="3" id="KW-1185">Reference proteome</keyword>
<organism evidence="2 3">
    <name type="scientific">Variovorax rhizosphaerae</name>
    <dbReference type="NCBI Taxonomy" id="1836200"/>
    <lineage>
        <taxon>Bacteria</taxon>
        <taxon>Pseudomonadati</taxon>
        <taxon>Pseudomonadota</taxon>
        <taxon>Betaproteobacteria</taxon>
        <taxon>Burkholderiales</taxon>
        <taxon>Comamonadaceae</taxon>
        <taxon>Variovorax</taxon>
    </lineage>
</organism>
<gene>
    <name evidence="2" type="ORF">WKW82_17615</name>
</gene>
<comment type="caution">
    <text evidence="2">The sequence shown here is derived from an EMBL/GenBank/DDBJ whole genome shotgun (WGS) entry which is preliminary data.</text>
</comment>
<reference evidence="2 3" key="1">
    <citation type="submission" date="2024-03" db="EMBL/GenBank/DDBJ databases">
        <title>Novel species of the genus Variovorax.</title>
        <authorList>
            <person name="Liu Q."/>
            <person name="Xin Y.-H."/>
        </authorList>
    </citation>
    <scope>NUCLEOTIDE SEQUENCE [LARGE SCALE GENOMIC DNA]</scope>
    <source>
        <strain evidence="2 3">KACC 18900</strain>
    </source>
</reference>
<sequence>MKTFTEAVELARTRQALDALAEDRWTMLLETGETVPWDEAKAYFHARASGANPPRPVARRIKLPSAG</sequence>
<protein>
    <recommendedName>
        <fullName evidence="4">CopG family transcriptional regulator</fullName>
    </recommendedName>
</protein>
<dbReference type="EMBL" id="JBBKZT010000008">
    <property type="protein sequence ID" value="MEJ8848481.1"/>
    <property type="molecule type" value="Genomic_DNA"/>
</dbReference>
<dbReference type="Proteomes" id="UP001385892">
    <property type="component" value="Unassembled WGS sequence"/>
</dbReference>
<evidence type="ECO:0000313" key="3">
    <source>
        <dbReference type="Proteomes" id="UP001385892"/>
    </source>
</evidence>
<dbReference type="RefSeq" id="WP_340343618.1">
    <property type="nucleotide sequence ID" value="NZ_JBBKZT010000008.1"/>
</dbReference>
<evidence type="ECO:0008006" key="4">
    <source>
        <dbReference type="Google" id="ProtNLM"/>
    </source>
</evidence>
<evidence type="ECO:0000313" key="2">
    <source>
        <dbReference type="EMBL" id="MEJ8848481.1"/>
    </source>
</evidence>
<accession>A0ABU8WLT4</accession>
<feature type="region of interest" description="Disordered" evidence="1">
    <location>
        <begin position="48"/>
        <end position="67"/>
    </location>
</feature>
<feature type="compositionally biased region" description="Basic residues" evidence="1">
    <location>
        <begin position="57"/>
        <end position="67"/>
    </location>
</feature>